<proteinExistence type="predicted"/>
<keyword evidence="4" id="KW-1185">Reference proteome</keyword>
<dbReference type="EMBL" id="AP025637">
    <property type="protein sequence ID" value="BDG72476.1"/>
    <property type="molecule type" value="Genomic_DNA"/>
</dbReference>
<protein>
    <recommendedName>
        <fullName evidence="5">DUF4148 domain-containing protein</fullName>
    </recommendedName>
</protein>
<reference evidence="3 4" key="1">
    <citation type="journal article" date="2016" name="Microbes Environ.">
        <title>Phylogenetically diverse aerobic anoxygenic phototrophic bacteria isolated from epilithic biofilms in Tama river, Japan.</title>
        <authorList>
            <person name="Hirose S."/>
            <person name="Matsuura K."/>
            <person name="Haruta S."/>
        </authorList>
    </citation>
    <scope>NUCLEOTIDE SEQUENCE [LARGE SCALE GENOMIC DNA]</scope>
    <source>
        <strain evidence="3 4">S08</strain>
    </source>
</reference>
<accession>A0ABM7Y3T2</accession>
<feature type="compositionally biased region" description="Low complexity" evidence="1">
    <location>
        <begin position="82"/>
        <end position="91"/>
    </location>
</feature>
<dbReference type="Proteomes" id="UP000831327">
    <property type="component" value="Chromosome"/>
</dbReference>
<evidence type="ECO:0008006" key="5">
    <source>
        <dbReference type="Google" id="ProtNLM"/>
    </source>
</evidence>
<evidence type="ECO:0000256" key="2">
    <source>
        <dbReference type="SAM" id="SignalP"/>
    </source>
</evidence>
<feature type="signal peptide" evidence="2">
    <location>
        <begin position="1"/>
        <end position="21"/>
    </location>
</feature>
<sequence length="106" mass="11290">MRRMILCLPAAFLLGSLGAAAQMPTPRAEREPSAGAVREAERAAGVAPSAAEQARDARTEDQLYRELTGQNPNTPPPPGPLPGLRQGPQTPAVEQIYRELTPPAPR</sequence>
<name>A0ABM7Y3T2_9PROT</name>
<evidence type="ECO:0000313" key="3">
    <source>
        <dbReference type="EMBL" id="BDG72476.1"/>
    </source>
</evidence>
<organism evidence="3 4">
    <name type="scientific">Roseomonas fluvialis</name>
    <dbReference type="NCBI Taxonomy" id="1750527"/>
    <lineage>
        <taxon>Bacteria</taxon>
        <taxon>Pseudomonadati</taxon>
        <taxon>Pseudomonadota</taxon>
        <taxon>Alphaproteobacteria</taxon>
        <taxon>Acetobacterales</taxon>
        <taxon>Roseomonadaceae</taxon>
        <taxon>Roseomonas</taxon>
    </lineage>
</organism>
<keyword evidence="2" id="KW-0732">Signal</keyword>
<evidence type="ECO:0000256" key="1">
    <source>
        <dbReference type="SAM" id="MobiDB-lite"/>
    </source>
</evidence>
<feature type="compositionally biased region" description="Basic and acidic residues" evidence="1">
    <location>
        <begin position="27"/>
        <end position="42"/>
    </location>
</feature>
<feature type="compositionally biased region" description="Basic and acidic residues" evidence="1">
    <location>
        <begin position="53"/>
        <end position="64"/>
    </location>
</feature>
<feature type="chain" id="PRO_5045078110" description="DUF4148 domain-containing protein" evidence="2">
    <location>
        <begin position="22"/>
        <end position="106"/>
    </location>
</feature>
<gene>
    <name evidence="3" type="ORF">Rmf_24050</name>
</gene>
<feature type="region of interest" description="Disordered" evidence="1">
    <location>
        <begin position="22"/>
        <end position="106"/>
    </location>
</feature>
<evidence type="ECO:0000313" key="4">
    <source>
        <dbReference type="Proteomes" id="UP000831327"/>
    </source>
</evidence>